<feature type="transmembrane region" description="Helical" evidence="6">
    <location>
        <begin position="479"/>
        <end position="499"/>
    </location>
</feature>
<dbReference type="AlphaFoldDB" id="A0AAV9UNZ5"/>
<dbReference type="InterPro" id="IPR009716">
    <property type="entry name" value="Ferroportin-1"/>
</dbReference>
<reference evidence="8 9" key="1">
    <citation type="submission" date="2019-10" db="EMBL/GenBank/DDBJ databases">
        <authorList>
            <person name="Palmer J.M."/>
        </authorList>
    </citation>
    <scope>NUCLEOTIDE SEQUENCE [LARGE SCALE GENOMIC DNA]</scope>
    <source>
        <strain evidence="8 9">TWF730</strain>
    </source>
</reference>
<dbReference type="PANTHER" id="PTHR11660">
    <property type="entry name" value="SOLUTE CARRIER FAMILY 40 MEMBER"/>
    <property type="match status" value="1"/>
</dbReference>
<feature type="compositionally biased region" description="Basic and acidic residues" evidence="7">
    <location>
        <begin position="59"/>
        <end position="69"/>
    </location>
</feature>
<keyword evidence="5 6" id="KW-0472">Membrane</keyword>
<evidence type="ECO:0000256" key="2">
    <source>
        <dbReference type="ARBA" id="ARBA00022448"/>
    </source>
</evidence>
<evidence type="ECO:0000313" key="8">
    <source>
        <dbReference type="EMBL" id="KAK6346216.1"/>
    </source>
</evidence>
<organism evidence="8 9">
    <name type="scientific">Orbilia blumenaviensis</name>
    <dbReference type="NCBI Taxonomy" id="1796055"/>
    <lineage>
        <taxon>Eukaryota</taxon>
        <taxon>Fungi</taxon>
        <taxon>Dikarya</taxon>
        <taxon>Ascomycota</taxon>
        <taxon>Pezizomycotina</taxon>
        <taxon>Orbiliomycetes</taxon>
        <taxon>Orbiliales</taxon>
        <taxon>Orbiliaceae</taxon>
        <taxon>Orbilia</taxon>
    </lineage>
</organism>
<evidence type="ECO:0000256" key="1">
    <source>
        <dbReference type="ARBA" id="ARBA00004141"/>
    </source>
</evidence>
<comment type="caution">
    <text evidence="8">The sequence shown here is derived from an EMBL/GenBank/DDBJ whole genome shotgun (WGS) entry which is preliminary data.</text>
</comment>
<feature type="transmembrane region" description="Helical" evidence="6">
    <location>
        <begin position="184"/>
        <end position="202"/>
    </location>
</feature>
<comment type="caution">
    <text evidence="6">Lacks conserved residue(s) required for the propagation of feature annotation.</text>
</comment>
<evidence type="ECO:0000256" key="6">
    <source>
        <dbReference type="RuleBase" id="RU365065"/>
    </source>
</evidence>
<comment type="function">
    <text evidence="6">May be involved in iron transport and iron homeostasis.</text>
</comment>
<evidence type="ECO:0000313" key="9">
    <source>
        <dbReference type="Proteomes" id="UP001373714"/>
    </source>
</evidence>
<accession>A0AAV9UNZ5</accession>
<evidence type="ECO:0000256" key="4">
    <source>
        <dbReference type="ARBA" id="ARBA00022989"/>
    </source>
</evidence>
<feature type="transmembrane region" description="Helical" evidence="6">
    <location>
        <begin position="439"/>
        <end position="459"/>
    </location>
</feature>
<feature type="transmembrane region" description="Helical" evidence="6">
    <location>
        <begin position="543"/>
        <end position="564"/>
    </location>
</feature>
<sequence>MLSTIVLPEVHIPMATNIVSDNVQSLSQEGVDPARSIADEQPRSSQPLISYRTAPHNRSHAEAGAESGNEHHRAQVSLSGLYVSHFLSTWNARVYEFAAVVFTVEAFPNTLLPASISGIAQCLAAIFFSPSVGAWADQSPSRLKSLKTTILVQRIAVLAACACWMNLLWSSNGTPPVPPHTVNVKWGVFAVVVILSCIERLAAGGNVVVMERDWVPTLAPAVGESSLHVLNATMRRIDLICKVLAPGFVTLLPTGFSVISATKRHPVFWSVVVIAAMSLLGPWVEWLSAQRVWSKNELLQAPRVRDREVAREREREDSSTSTPGQYLRGKLSGLARFYHSPVFLPTVSISLMYLSVLTFSSPMITFLLNTGFTLPIVTAARLFSSLLEVSATAVMPWGVKTLRSRPMKYWRRTNEEEIGFLDEYLHEPTNIDKAEIERVGLWAAWWMTMTLMPAVYGVIGLTSTPNTSPLGLPLPFFSIPMLLGVAFSRIGLWTYDLAYSQLQQTLPPPSLRGEFTGIEQSFLSTAELLQWVLTAVLSQPKDFSALAVVSWVSILGAAGCYAWFIRKRRGHLLHVKVSTCCKN</sequence>
<comment type="similarity">
    <text evidence="6">Belongs to the ferroportin (FP) (TC 2.A.100) family. SLC40A subfamily.</text>
</comment>
<dbReference type="Pfam" id="PF06963">
    <property type="entry name" value="FPN1"/>
    <property type="match status" value="2"/>
</dbReference>
<keyword evidence="4 6" id="KW-1133">Transmembrane helix</keyword>
<comment type="subcellular location">
    <subcellularLocation>
        <location evidence="1 6">Membrane</location>
        <topology evidence="1 6">Multi-pass membrane protein</topology>
    </subcellularLocation>
</comment>
<feature type="transmembrane region" description="Helical" evidence="6">
    <location>
        <begin position="243"/>
        <end position="261"/>
    </location>
</feature>
<evidence type="ECO:0000256" key="3">
    <source>
        <dbReference type="ARBA" id="ARBA00022692"/>
    </source>
</evidence>
<dbReference type="GO" id="GO:0016020">
    <property type="term" value="C:membrane"/>
    <property type="evidence" value="ECO:0007669"/>
    <property type="project" value="UniProtKB-SubCell"/>
</dbReference>
<keyword evidence="6" id="KW-0406">Ion transport</keyword>
<dbReference type="PANTHER" id="PTHR11660:SF57">
    <property type="entry name" value="SOLUTE CARRIER FAMILY 40 MEMBER"/>
    <property type="match status" value="1"/>
</dbReference>
<feature type="region of interest" description="Disordered" evidence="7">
    <location>
        <begin position="29"/>
        <end position="69"/>
    </location>
</feature>
<keyword evidence="3 6" id="KW-0812">Transmembrane</keyword>
<feature type="transmembrane region" description="Helical" evidence="6">
    <location>
        <begin position="267"/>
        <end position="287"/>
    </location>
</feature>
<feature type="transmembrane region" description="Helical" evidence="6">
    <location>
        <begin position="151"/>
        <end position="169"/>
    </location>
</feature>
<protein>
    <recommendedName>
        <fullName evidence="6">Solute carrier family 40 member</fullName>
    </recommendedName>
</protein>
<evidence type="ECO:0000256" key="5">
    <source>
        <dbReference type="ARBA" id="ARBA00023136"/>
    </source>
</evidence>
<name>A0AAV9UNZ5_9PEZI</name>
<keyword evidence="9" id="KW-1185">Reference proteome</keyword>
<proteinExistence type="inferred from homology"/>
<dbReference type="Proteomes" id="UP001373714">
    <property type="component" value="Unassembled WGS sequence"/>
</dbReference>
<gene>
    <name evidence="8" type="ORF">TWF730_010547</name>
</gene>
<dbReference type="GO" id="GO:0005381">
    <property type="term" value="F:iron ion transmembrane transporter activity"/>
    <property type="evidence" value="ECO:0007669"/>
    <property type="project" value="UniProtKB-UniRule"/>
</dbReference>
<feature type="transmembrane region" description="Helical" evidence="6">
    <location>
        <begin position="337"/>
        <end position="359"/>
    </location>
</feature>
<dbReference type="EMBL" id="JAVHNS010000008">
    <property type="protein sequence ID" value="KAK6346216.1"/>
    <property type="molecule type" value="Genomic_DNA"/>
</dbReference>
<keyword evidence="2 6" id="KW-0813">Transport</keyword>
<evidence type="ECO:0000256" key="7">
    <source>
        <dbReference type="SAM" id="MobiDB-lite"/>
    </source>
</evidence>